<evidence type="ECO:0000313" key="2">
    <source>
        <dbReference type="EMBL" id="RPA85457.1"/>
    </source>
</evidence>
<feature type="compositionally biased region" description="Low complexity" evidence="1">
    <location>
        <begin position="1047"/>
        <end position="1063"/>
    </location>
</feature>
<dbReference type="EMBL" id="ML119653">
    <property type="protein sequence ID" value="RPA85457.1"/>
    <property type="molecule type" value="Genomic_DNA"/>
</dbReference>
<feature type="compositionally biased region" description="Low complexity" evidence="1">
    <location>
        <begin position="1113"/>
        <end position="1129"/>
    </location>
</feature>
<evidence type="ECO:0000313" key="3">
    <source>
        <dbReference type="Proteomes" id="UP000275078"/>
    </source>
</evidence>
<reference evidence="2 3" key="1">
    <citation type="journal article" date="2018" name="Nat. Ecol. Evol.">
        <title>Pezizomycetes genomes reveal the molecular basis of ectomycorrhizal truffle lifestyle.</title>
        <authorList>
            <person name="Murat C."/>
            <person name="Payen T."/>
            <person name="Noel B."/>
            <person name="Kuo A."/>
            <person name="Morin E."/>
            <person name="Chen J."/>
            <person name="Kohler A."/>
            <person name="Krizsan K."/>
            <person name="Balestrini R."/>
            <person name="Da Silva C."/>
            <person name="Montanini B."/>
            <person name="Hainaut M."/>
            <person name="Levati E."/>
            <person name="Barry K.W."/>
            <person name="Belfiori B."/>
            <person name="Cichocki N."/>
            <person name="Clum A."/>
            <person name="Dockter R.B."/>
            <person name="Fauchery L."/>
            <person name="Guy J."/>
            <person name="Iotti M."/>
            <person name="Le Tacon F."/>
            <person name="Lindquist E.A."/>
            <person name="Lipzen A."/>
            <person name="Malagnac F."/>
            <person name="Mello A."/>
            <person name="Molinier V."/>
            <person name="Miyauchi S."/>
            <person name="Poulain J."/>
            <person name="Riccioni C."/>
            <person name="Rubini A."/>
            <person name="Sitrit Y."/>
            <person name="Splivallo R."/>
            <person name="Traeger S."/>
            <person name="Wang M."/>
            <person name="Zifcakova L."/>
            <person name="Wipf D."/>
            <person name="Zambonelli A."/>
            <person name="Paolocci F."/>
            <person name="Nowrousian M."/>
            <person name="Ottonello S."/>
            <person name="Baldrian P."/>
            <person name="Spatafora J.W."/>
            <person name="Henrissat B."/>
            <person name="Nagy L.G."/>
            <person name="Aury J.M."/>
            <person name="Wincker P."/>
            <person name="Grigoriev I.V."/>
            <person name="Bonfante P."/>
            <person name="Martin F.M."/>
        </authorList>
    </citation>
    <scope>NUCLEOTIDE SEQUENCE [LARGE SCALE GENOMIC DNA]</scope>
    <source>
        <strain evidence="2 3">RN42</strain>
    </source>
</reference>
<dbReference type="AlphaFoldDB" id="A0A3N4IJ49"/>
<feature type="compositionally biased region" description="Polar residues" evidence="1">
    <location>
        <begin position="939"/>
        <end position="951"/>
    </location>
</feature>
<organism evidence="2 3">
    <name type="scientific">Ascobolus immersus RN42</name>
    <dbReference type="NCBI Taxonomy" id="1160509"/>
    <lineage>
        <taxon>Eukaryota</taxon>
        <taxon>Fungi</taxon>
        <taxon>Dikarya</taxon>
        <taxon>Ascomycota</taxon>
        <taxon>Pezizomycotina</taxon>
        <taxon>Pezizomycetes</taxon>
        <taxon>Pezizales</taxon>
        <taxon>Ascobolaceae</taxon>
        <taxon>Ascobolus</taxon>
    </lineage>
</organism>
<feature type="compositionally biased region" description="Polar residues" evidence="1">
    <location>
        <begin position="1078"/>
        <end position="1094"/>
    </location>
</feature>
<feature type="compositionally biased region" description="Basic and acidic residues" evidence="1">
    <location>
        <begin position="834"/>
        <end position="847"/>
    </location>
</feature>
<feature type="region of interest" description="Disordered" evidence="1">
    <location>
        <begin position="939"/>
        <end position="1165"/>
    </location>
</feature>
<evidence type="ECO:0000256" key="1">
    <source>
        <dbReference type="SAM" id="MobiDB-lite"/>
    </source>
</evidence>
<feature type="compositionally biased region" description="Low complexity" evidence="1">
    <location>
        <begin position="743"/>
        <end position="760"/>
    </location>
</feature>
<feature type="compositionally biased region" description="Pro residues" evidence="1">
    <location>
        <begin position="1017"/>
        <end position="1029"/>
    </location>
</feature>
<keyword evidence="3" id="KW-1185">Reference proteome</keyword>
<feature type="region of interest" description="Disordered" evidence="1">
    <location>
        <begin position="742"/>
        <end position="909"/>
    </location>
</feature>
<dbReference type="STRING" id="1160509.A0A3N4IJ49"/>
<accession>A0A3N4IJ49</accession>
<proteinExistence type="predicted"/>
<feature type="region of interest" description="Disordered" evidence="1">
    <location>
        <begin position="615"/>
        <end position="647"/>
    </location>
</feature>
<feature type="region of interest" description="Disordered" evidence="1">
    <location>
        <begin position="1"/>
        <end position="56"/>
    </location>
</feature>
<gene>
    <name evidence="2" type="ORF">BJ508DRAFT_302731</name>
</gene>
<name>A0A3N4IJ49_ASCIM</name>
<protein>
    <submittedName>
        <fullName evidence="2">Uncharacterized protein</fullName>
    </submittedName>
</protein>
<dbReference type="Proteomes" id="UP000275078">
    <property type="component" value="Unassembled WGS sequence"/>
</dbReference>
<sequence>MPPNPKGKDNKKKRIIPAPAEQTPPPKRARRNRGNTVVPAQDDGVGESPTSKQSSIIPLSERTFGDVIIPEKTVRYVRNSLHEKMWKGKIHQFFSQMHMYTFILPGYSQDRLYELLAPKFITSPLSALPKRLRTFLNQQYEEYQRIARSKAHKVSVLWEASPAGQHFKELAKSKKKLTLDELPNCAAHLYEWKGYKGIEFTAVQLVGFLDRQLRCLETEVTPDDMLGWLPQHVDPDGFWTELIWNRVCRLCIGYIQTDLLHGSAATRPEACLEFADLDNGVPPMFAEDAPAMKAVADATEFYNDRRKLPLPSSVLAAIQPSCHYYSIVSLTNAVVNKGKDTSDTGDGTERRPFQKIDSRPEQDPELSEEEEEDYEDDNYIPTHHDYSEGIRPLTNTGNFPSYPPGKSDKSSNDAIVIDSPSPPPRRPSSFIRRPPIPSLNPDAGIDVSTLRNKISLTEAEYENELLREEKETLSKNGYSDPVFMNVEASLEKFKIQRVRINDEPLDEYFSNVGNAFAKANIFGQFAIMNSQIQVQRAGITARMARLSKENELLNKMEKDLSEKEKAVCHLVADFYRQHSKNADLAWDIRQRERRLIKSQDDDNLALLSESRAGRIPSRDANALQPAPLPSIQNQGFGNGGYPESRSEARTPLHNVYQQAPQSQQVSHGPVYRDERGGSFDGFRAVGAPVWDPVYGYQQQQHQYYDHGPDAYYRSMAAAQAQSQYTGNDSGFLRDPRYYDHMAQQHPQQIPQQHHQHQQSQGYRHGGPAEQGSHESARNSGGTPDARLQSECEENETSRNTDYADRSKPSPSPSSQPEHTEPSNLLSAPTPGHVEGNRDADVKKEVETPPHGTASGTASTHEQSLPIQDRNSEAMGQKQQFPGSSPPDARSRPGYVRDTLPPISLLPQLPAPMSRAFPASAYREGHPPVVDSHSISARQFHQNPTAYESQYRQFMAHAPQQQFYNDARASHNGSPLYSASHKDRSGQLLPPPPGYGFGSVPTAPQPQAPQPDQGYQRPAPPPPPGLPPTRQPTEFHNSNPPPSPRPAASPDAAQGGKSGTVTPSGSPPPSKPTDSQPPQEQSTPNRNPSLSSTPNRDSRFSSPKPGLDQPKPPSLRNSSSFSSPSGPLFNTSNSSFGSYAGAGKSGTGLKPVCSSDPKPSADNSKI</sequence>
<feature type="compositionally biased region" description="Basic and acidic residues" evidence="1">
    <location>
        <begin position="795"/>
        <end position="807"/>
    </location>
</feature>
<feature type="region of interest" description="Disordered" evidence="1">
    <location>
        <begin position="337"/>
        <end position="445"/>
    </location>
</feature>
<feature type="compositionally biased region" description="Acidic residues" evidence="1">
    <location>
        <begin position="363"/>
        <end position="378"/>
    </location>
</feature>
<feature type="compositionally biased region" description="Basic and acidic residues" evidence="1">
    <location>
        <begin position="337"/>
        <end position="362"/>
    </location>
</feature>
<feature type="compositionally biased region" description="Polar residues" evidence="1">
    <location>
        <begin position="853"/>
        <end position="865"/>
    </location>
</feature>